<protein>
    <submittedName>
        <fullName evidence="2">Uncharacterized protein</fullName>
    </submittedName>
</protein>
<dbReference type="STRING" id="1459636.NTE_01623"/>
<evidence type="ECO:0000313" key="3">
    <source>
        <dbReference type="Proteomes" id="UP000028194"/>
    </source>
</evidence>
<sequence length="157" mass="17533">MTKYFFSPCNDELGQIGRYSLFVGVLIFLFSVYIFSLAKRNEAKQSYEPIMIMPILRHYGDDDISRSSDGTQICTFSLKNVGDGSAKNLQIKATSSSDGRQLTVDPRTPGKNEAWEVSEWNVQDLKTGEKVDIEVNYTDIKGNPCSALRFTVGAEAQ</sequence>
<name>A0A075MRH2_9ARCH</name>
<keyword evidence="1" id="KW-0812">Transmembrane</keyword>
<evidence type="ECO:0000256" key="1">
    <source>
        <dbReference type="SAM" id="Phobius"/>
    </source>
</evidence>
<dbReference type="EMBL" id="CP007174">
    <property type="protein sequence ID" value="AIF83685.1"/>
    <property type="molecule type" value="Genomic_DNA"/>
</dbReference>
<dbReference type="HOGENOM" id="CLU_1673903_0_0_2"/>
<accession>A0A075MRH2</accession>
<evidence type="ECO:0000313" key="2">
    <source>
        <dbReference type="EMBL" id="AIF83685.1"/>
    </source>
</evidence>
<dbReference type="Proteomes" id="UP000028194">
    <property type="component" value="Chromosome"/>
</dbReference>
<organism evidence="2 3">
    <name type="scientific">Candidatus Nitrososphaera evergladensis SR1</name>
    <dbReference type="NCBI Taxonomy" id="1459636"/>
    <lineage>
        <taxon>Archaea</taxon>
        <taxon>Nitrososphaerota</taxon>
        <taxon>Nitrososphaeria</taxon>
        <taxon>Nitrososphaerales</taxon>
        <taxon>Nitrososphaeraceae</taxon>
        <taxon>Nitrososphaera</taxon>
    </lineage>
</organism>
<gene>
    <name evidence="2" type="ORF">NTE_01623</name>
</gene>
<dbReference type="AlphaFoldDB" id="A0A075MRH2"/>
<proteinExistence type="predicted"/>
<reference evidence="2 3" key="1">
    <citation type="journal article" date="2014" name="PLoS ONE">
        <title>Genome Sequence of Candidatus Nitrososphaera evergladensis from Group I.1b Enriched from Everglades Soil Reveals Novel Genomic Features of the Ammonia-Oxidizing Archaea.</title>
        <authorList>
            <person name="Zhalnina K.V."/>
            <person name="Dias R."/>
            <person name="Leonard M.T."/>
            <person name="Dorr de Quadros P."/>
            <person name="Camargo F.A."/>
            <person name="Drew J.C."/>
            <person name="Farmerie W.G."/>
            <person name="Daroub S.H."/>
            <person name="Triplett E.W."/>
        </authorList>
    </citation>
    <scope>NUCLEOTIDE SEQUENCE [LARGE SCALE GENOMIC DNA]</scope>
    <source>
        <strain evidence="2 3">SR1</strain>
    </source>
</reference>
<keyword evidence="1" id="KW-1133">Transmembrane helix</keyword>
<keyword evidence="1" id="KW-0472">Membrane</keyword>
<feature type="transmembrane region" description="Helical" evidence="1">
    <location>
        <begin position="20"/>
        <end position="38"/>
    </location>
</feature>
<keyword evidence="3" id="KW-1185">Reference proteome</keyword>
<dbReference type="KEGG" id="nev:NTE_01623"/>